<dbReference type="AlphaFoldDB" id="A0A0H3JRW8"/>
<evidence type="ECO:0000256" key="1">
    <source>
        <dbReference type="SAM" id="MobiDB-lite"/>
    </source>
</evidence>
<dbReference type="NCBIfam" id="TIGR01167">
    <property type="entry name" value="LPXTG_anchor"/>
    <property type="match status" value="1"/>
</dbReference>
<sequence length="202" mass="22639">MQNYRKVSNRNKADALKAITALKLQMDEELKTARTNADVDAVLKRFNVALSDIEAVITEKENSLLRIDNIAQQTYAKFKAIATPEQLAKVKVLIDQYVADGNRMIDEDATLNDIKQHTQFIVDEILAIKLPAEATKVSPKEIQPAPKVCTPIKKEETHESRKVEKELPNTGSEGMDLPLKEFALITGAALLARRRTKNEKES</sequence>
<feature type="compositionally biased region" description="Basic and acidic residues" evidence="1">
    <location>
        <begin position="152"/>
        <end position="167"/>
    </location>
</feature>
<dbReference type="Proteomes" id="UP000002481">
    <property type="component" value="Chromosome"/>
</dbReference>
<dbReference type="KEGG" id="sav:SAV1757"/>
<feature type="region of interest" description="Disordered" evidence="1">
    <location>
        <begin position="147"/>
        <end position="174"/>
    </location>
</feature>
<evidence type="ECO:0000313" key="3">
    <source>
        <dbReference type="Proteomes" id="UP000002481"/>
    </source>
</evidence>
<accession>A0A0H3JRW8</accession>
<evidence type="ECO:0000313" key="2">
    <source>
        <dbReference type="EMBL" id="BAB57919.2"/>
    </source>
</evidence>
<dbReference type="EMBL" id="BA000017">
    <property type="protein sequence ID" value="BAB57919.2"/>
    <property type="molecule type" value="Genomic_DNA"/>
</dbReference>
<name>A0A0H3JRW8_STAAM</name>
<reference evidence="2 3" key="1">
    <citation type="journal article" date="2001" name="Lancet">
        <title>Whole genome sequencing of meticillin-resistant Staphylococcus aureus.</title>
        <authorList>
            <person name="Kuroda M."/>
            <person name="Ohta T."/>
            <person name="Uchiyama I."/>
            <person name="Baba T."/>
            <person name="Yuzawa H."/>
            <person name="Kobayashi I."/>
            <person name="Cui L."/>
            <person name="Oguchi A."/>
            <person name="Aoki K."/>
            <person name="Nagai Y."/>
            <person name="Lian J."/>
            <person name="Ito T."/>
            <person name="Kanamori M."/>
            <person name="Matsumaru H."/>
            <person name="Maruyama A."/>
            <person name="Murakami H."/>
            <person name="Hosoyama A."/>
            <person name="Mizutani-Ui Y."/>
            <person name="Takahashi N.K."/>
            <person name="Sawano T."/>
            <person name="Inoue R."/>
            <person name="Kaito C."/>
            <person name="Sekimizu K."/>
            <person name="Hirakawa H."/>
            <person name="Kuhara S."/>
            <person name="Goto S."/>
            <person name="Yabuzaki J."/>
            <person name="Kanehisa M."/>
            <person name="Yamashita A."/>
            <person name="Oshima K."/>
            <person name="Furuya K."/>
            <person name="Yoshino C."/>
            <person name="Shiba T."/>
            <person name="Hattori M."/>
            <person name="Ogasawara N."/>
            <person name="Hayashi H."/>
            <person name="Hiramatsu K."/>
        </authorList>
    </citation>
    <scope>NUCLEOTIDE SEQUENCE [LARGE SCALE GENOMIC DNA]</scope>
    <source>
        <strain evidence="3">Mu50 / ATCC 700699</strain>
    </source>
</reference>
<proteinExistence type="predicted"/>
<protein>
    <submittedName>
        <fullName evidence="2">Mrp protein</fullName>
    </submittedName>
</protein>
<dbReference type="HOGENOM" id="CLU_1224126_0_0_9"/>
<organism evidence="2 3">
    <name type="scientific">Staphylococcus aureus (strain Mu50 / ATCC 700699)</name>
    <dbReference type="NCBI Taxonomy" id="158878"/>
    <lineage>
        <taxon>Bacteria</taxon>
        <taxon>Bacillati</taxon>
        <taxon>Bacillota</taxon>
        <taxon>Bacilli</taxon>
        <taxon>Bacillales</taxon>
        <taxon>Staphylococcaceae</taxon>
        <taxon>Staphylococcus</taxon>
    </lineage>
</organism>
<gene>
    <name evidence="2" type="primary">mrp</name>
    <name evidence="2" type="ordered locus">SAV1757</name>
</gene>